<feature type="transmembrane region" description="Helical" evidence="5">
    <location>
        <begin position="32"/>
        <end position="51"/>
    </location>
</feature>
<dbReference type="EMBL" id="MCGT01000014">
    <property type="protein sequence ID" value="ORX54099.1"/>
    <property type="molecule type" value="Genomic_DNA"/>
</dbReference>
<organism evidence="7 8">
    <name type="scientific">Hesseltinella vesiculosa</name>
    <dbReference type="NCBI Taxonomy" id="101127"/>
    <lineage>
        <taxon>Eukaryota</taxon>
        <taxon>Fungi</taxon>
        <taxon>Fungi incertae sedis</taxon>
        <taxon>Mucoromycota</taxon>
        <taxon>Mucoromycotina</taxon>
        <taxon>Mucoromycetes</taxon>
        <taxon>Mucorales</taxon>
        <taxon>Cunninghamellaceae</taxon>
        <taxon>Hesseltinella</taxon>
    </lineage>
</organism>
<evidence type="ECO:0000313" key="7">
    <source>
        <dbReference type="EMBL" id="ORX54099.1"/>
    </source>
</evidence>
<dbReference type="OrthoDB" id="690928at2759"/>
<evidence type="ECO:0000313" key="8">
    <source>
        <dbReference type="Proteomes" id="UP000242146"/>
    </source>
</evidence>
<evidence type="ECO:0000256" key="4">
    <source>
        <dbReference type="ARBA" id="ARBA00023136"/>
    </source>
</evidence>
<comment type="subcellular location">
    <subcellularLocation>
        <location evidence="1">Membrane</location>
        <topology evidence="1">Multi-pass membrane protein</topology>
    </subcellularLocation>
</comment>
<keyword evidence="8" id="KW-1185">Reference proteome</keyword>
<dbReference type="Proteomes" id="UP000242146">
    <property type="component" value="Unassembled WGS sequence"/>
</dbReference>
<dbReference type="GO" id="GO:0016020">
    <property type="term" value="C:membrane"/>
    <property type="evidence" value="ECO:0007669"/>
    <property type="project" value="UniProtKB-SubCell"/>
</dbReference>
<dbReference type="PANTHER" id="PTHR46346">
    <property type="entry name" value="PHOSPHATIDYLINOSITOL N-ACETYLGLUCOSAMINYLTRANSFERASE SUBUNIT P"/>
    <property type="match status" value="1"/>
</dbReference>
<dbReference type="AlphaFoldDB" id="A0A1X2GJ08"/>
<keyword evidence="3 5" id="KW-1133">Transmembrane helix</keyword>
<protein>
    <submittedName>
        <fullName evidence="7">PIG-P-domain-containing protein</fullName>
    </submittedName>
</protein>
<dbReference type="GO" id="GO:0005783">
    <property type="term" value="C:endoplasmic reticulum"/>
    <property type="evidence" value="ECO:0007669"/>
    <property type="project" value="TreeGrafter"/>
</dbReference>
<evidence type="ECO:0000256" key="1">
    <source>
        <dbReference type="ARBA" id="ARBA00004141"/>
    </source>
</evidence>
<comment type="caution">
    <text evidence="7">The sequence shown here is derived from an EMBL/GenBank/DDBJ whole genome shotgun (WGS) entry which is preliminary data.</text>
</comment>
<keyword evidence="4 5" id="KW-0472">Membrane</keyword>
<gene>
    <name evidence="7" type="ORF">DM01DRAFT_1335956</name>
</gene>
<evidence type="ECO:0000256" key="3">
    <source>
        <dbReference type="ARBA" id="ARBA00022989"/>
    </source>
</evidence>
<dbReference type="InterPro" id="IPR013717">
    <property type="entry name" value="PIG-P"/>
</dbReference>
<evidence type="ECO:0000259" key="6">
    <source>
        <dbReference type="Pfam" id="PF08510"/>
    </source>
</evidence>
<proteinExistence type="predicted"/>
<evidence type="ECO:0000256" key="2">
    <source>
        <dbReference type="ARBA" id="ARBA00022692"/>
    </source>
</evidence>
<reference evidence="7 8" key="1">
    <citation type="submission" date="2016-07" db="EMBL/GenBank/DDBJ databases">
        <title>Pervasive Adenine N6-methylation of Active Genes in Fungi.</title>
        <authorList>
            <consortium name="DOE Joint Genome Institute"/>
            <person name="Mondo S.J."/>
            <person name="Dannebaum R.O."/>
            <person name="Kuo R.C."/>
            <person name="Labutti K."/>
            <person name="Haridas S."/>
            <person name="Kuo A."/>
            <person name="Salamov A."/>
            <person name="Ahrendt S.R."/>
            <person name="Lipzen A."/>
            <person name="Sullivan W."/>
            <person name="Andreopoulos W.B."/>
            <person name="Clum A."/>
            <person name="Lindquist E."/>
            <person name="Daum C."/>
            <person name="Ramamoorthy G.K."/>
            <person name="Gryganskyi A."/>
            <person name="Culley D."/>
            <person name="Magnuson J.K."/>
            <person name="James T.Y."/>
            <person name="O'Malley M.A."/>
            <person name="Stajich J.E."/>
            <person name="Spatafora J.W."/>
            <person name="Visel A."/>
            <person name="Grigoriev I.V."/>
        </authorList>
    </citation>
    <scope>NUCLEOTIDE SEQUENCE [LARGE SCALE GENOMIC DNA]</scope>
    <source>
        <strain evidence="7 8">NRRL 3301</strain>
    </source>
</reference>
<dbReference type="Pfam" id="PF08510">
    <property type="entry name" value="PIG-P"/>
    <property type="match status" value="1"/>
</dbReference>
<feature type="domain" description="PIG-P" evidence="6">
    <location>
        <begin position="30"/>
        <end position="148"/>
    </location>
</feature>
<dbReference type="STRING" id="101127.A0A1X2GJ08"/>
<keyword evidence="2 5" id="KW-0812">Transmembrane</keyword>
<dbReference type="InterPro" id="IPR052263">
    <property type="entry name" value="GPI_Anchor_Biosynth"/>
</dbReference>
<accession>A0A1X2GJ08</accession>
<dbReference type="GO" id="GO:0006506">
    <property type="term" value="P:GPI anchor biosynthetic process"/>
    <property type="evidence" value="ECO:0007669"/>
    <property type="project" value="TreeGrafter"/>
</dbReference>
<sequence length="176" mass="20363">MTHLVSRLPGISYKVDRAPPIAMTNKTPIYEYYGFVMYLASFVVVGLYIVWAYVPDHILHGLGITYYPSRYWAMAIPTWVMTFVWFIFFYFMTYNLMNTPPFDSLDCITDEHAMIMERSKIPPLEDRPLDYMPELHDIPITVVNAYLYQEPIIAPLTPSLSSHHRTSSVSSSSKFG</sequence>
<dbReference type="PANTHER" id="PTHR46346:SF1">
    <property type="entry name" value="PHOSPHATIDYLINOSITOL N-ACETYLGLUCOSAMINYLTRANSFERASE SUBUNIT P"/>
    <property type="match status" value="1"/>
</dbReference>
<name>A0A1X2GJ08_9FUNG</name>
<evidence type="ECO:0000256" key="5">
    <source>
        <dbReference type="SAM" id="Phobius"/>
    </source>
</evidence>
<feature type="transmembrane region" description="Helical" evidence="5">
    <location>
        <begin position="71"/>
        <end position="91"/>
    </location>
</feature>